<evidence type="ECO:0000256" key="11">
    <source>
        <dbReference type="ARBA" id="ARBA00022927"/>
    </source>
</evidence>
<proteinExistence type="inferred from homology"/>
<feature type="domain" description="Helicase ATP-binding" evidence="19">
    <location>
        <begin position="89"/>
        <end position="247"/>
    </location>
</feature>
<feature type="coiled-coil region" evidence="17">
    <location>
        <begin position="14"/>
        <end position="41"/>
    </location>
</feature>
<dbReference type="Gene3D" id="1.10.3060.10">
    <property type="entry name" value="Helical scaffold and wing domains of SecA"/>
    <property type="match status" value="1"/>
</dbReference>
<dbReference type="CDD" id="cd18803">
    <property type="entry name" value="SF2_C_secA"/>
    <property type="match status" value="1"/>
</dbReference>
<evidence type="ECO:0000256" key="14">
    <source>
        <dbReference type="ARBA" id="ARBA00023136"/>
    </source>
</evidence>
<dbReference type="InterPro" id="IPR004027">
    <property type="entry name" value="SEC_C_motif"/>
</dbReference>
<comment type="cofactor">
    <cofactor evidence="1">
        <name>Zn(2+)</name>
        <dbReference type="ChEBI" id="CHEBI:29105"/>
    </cofactor>
</comment>
<comment type="caution">
    <text evidence="22">The sequence shown here is derived from an EMBL/GenBank/DDBJ whole genome shotgun (WGS) entry which is preliminary data.</text>
</comment>
<dbReference type="EC" id="7.4.2.8" evidence="15"/>
<dbReference type="EMBL" id="LWSA01000147">
    <property type="protein sequence ID" value="OCX72259.1"/>
    <property type="molecule type" value="Genomic_DNA"/>
</dbReference>
<keyword evidence="10 15" id="KW-0067">ATP-binding</keyword>
<dbReference type="InterPro" id="IPR000185">
    <property type="entry name" value="SecA"/>
</dbReference>
<feature type="compositionally biased region" description="Polar residues" evidence="18">
    <location>
        <begin position="878"/>
        <end position="888"/>
    </location>
</feature>
<dbReference type="FunFam" id="3.40.50.300:FF:000334">
    <property type="entry name" value="Protein translocase subunit SecA"/>
    <property type="match status" value="1"/>
</dbReference>
<dbReference type="NCBIfam" id="NF009538">
    <property type="entry name" value="PRK12904.1"/>
    <property type="match status" value="1"/>
</dbReference>
<evidence type="ECO:0000259" key="21">
    <source>
        <dbReference type="PROSITE" id="PS51196"/>
    </source>
</evidence>
<keyword evidence="12 15" id="KW-1278">Translocase</keyword>
<dbReference type="GO" id="GO:0017038">
    <property type="term" value="P:protein import"/>
    <property type="evidence" value="ECO:0007669"/>
    <property type="project" value="InterPro"/>
</dbReference>
<dbReference type="InterPro" id="IPR011115">
    <property type="entry name" value="SecA_DEAD"/>
</dbReference>
<dbReference type="InterPro" id="IPR036266">
    <property type="entry name" value="SecA_Wing/Scaffold_sf"/>
</dbReference>
<dbReference type="SMART" id="SM00958">
    <property type="entry name" value="SecA_PP_bind"/>
    <property type="match status" value="1"/>
</dbReference>
<evidence type="ECO:0000256" key="4">
    <source>
        <dbReference type="ARBA" id="ARBA00022475"/>
    </source>
</evidence>
<dbReference type="FunFam" id="3.90.1440.10:FF:000001">
    <property type="entry name" value="Preprotein translocase subunit SecA"/>
    <property type="match status" value="1"/>
</dbReference>
<dbReference type="InterPro" id="IPR014001">
    <property type="entry name" value="Helicase_ATP-bd"/>
</dbReference>
<keyword evidence="17" id="KW-0175">Coiled coil</keyword>
<evidence type="ECO:0000256" key="15">
    <source>
        <dbReference type="HAMAP-Rule" id="MF_01382"/>
    </source>
</evidence>
<name>A0A1C2I8E6_ACITH</name>
<dbReference type="STRING" id="930.GCA_002079865_02468"/>
<dbReference type="InterPro" id="IPR036670">
    <property type="entry name" value="SecA_X-link_sf"/>
</dbReference>
<dbReference type="InterPro" id="IPR020937">
    <property type="entry name" value="SecA_CS"/>
</dbReference>
<dbReference type="GO" id="GO:0031522">
    <property type="term" value="C:cell envelope Sec protein transport complex"/>
    <property type="evidence" value="ECO:0007669"/>
    <property type="project" value="TreeGrafter"/>
</dbReference>
<dbReference type="InterPro" id="IPR014018">
    <property type="entry name" value="SecA_motor_DEAD"/>
</dbReference>
<comment type="function">
    <text evidence="15">Part of the Sec protein translocase complex. Interacts with the SecYEG preprotein conducting channel. Has a central role in coupling the hydrolysis of ATP to the transfer of proteins into and across the cell membrane, serving as an ATP-driven molecular motor driving the stepwise translocation of polypeptide chains across the membrane.</text>
</comment>
<dbReference type="Gene3D" id="3.40.50.300">
    <property type="entry name" value="P-loop containing nucleotide triphosphate hydrolases"/>
    <property type="match status" value="2"/>
</dbReference>
<dbReference type="GO" id="GO:0005886">
    <property type="term" value="C:plasma membrane"/>
    <property type="evidence" value="ECO:0007669"/>
    <property type="project" value="UniProtKB-SubCell"/>
</dbReference>
<organism evidence="22 24">
    <name type="scientific">Acidithiobacillus thiooxidans</name>
    <name type="common">Thiobacillus thiooxidans</name>
    <dbReference type="NCBI Taxonomy" id="930"/>
    <lineage>
        <taxon>Bacteria</taxon>
        <taxon>Pseudomonadati</taxon>
        <taxon>Pseudomonadota</taxon>
        <taxon>Acidithiobacillia</taxon>
        <taxon>Acidithiobacillales</taxon>
        <taxon>Acidithiobacillaceae</taxon>
        <taxon>Acidithiobacillus</taxon>
    </lineage>
</organism>
<comment type="subcellular location">
    <subcellularLocation>
        <location evidence="15">Cell membrane</location>
        <topology evidence="15">Peripheral membrane protein</topology>
        <orientation evidence="15">Cytoplasmic side</orientation>
    </subcellularLocation>
    <subcellularLocation>
        <location evidence="15">Cytoplasm</location>
    </subcellularLocation>
    <text evidence="15">Distribution is 50-50.</text>
</comment>
<feature type="binding site" evidence="15">
    <location>
        <position position="87"/>
    </location>
    <ligand>
        <name>ATP</name>
        <dbReference type="ChEBI" id="CHEBI:30616"/>
    </ligand>
</feature>
<evidence type="ECO:0000256" key="5">
    <source>
        <dbReference type="ARBA" id="ARBA00022490"/>
    </source>
</evidence>
<dbReference type="InterPro" id="IPR027417">
    <property type="entry name" value="P-loop_NTPase"/>
</dbReference>
<dbReference type="OrthoDB" id="5287107at2"/>
<keyword evidence="14 15" id="KW-0472">Membrane</keyword>
<dbReference type="InterPro" id="IPR001650">
    <property type="entry name" value="Helicase_C-like"/>
</dbReference>
<feature type="domain" description="SecA family profile" evidence="21">
    <location>
        <begin position="3"/>
        <end position="614"/>
    </location>
</feature>
<dbReference type="InterPro" id="IPR011116">
    <property type="entry name" value="SecA_Wing/Scaffold"/>
</dbReference>
<dbReference type="Pfam" id="PF02810">
    <property type="entry name" value="SEC-C"/>
    <property type="match status" value="1"/>
</dbReference>
<dbReference type="FunFam" id="1.10.3060.10:FF:000003">
    <property type="entry name" value="Protein translocase subunit SecA"/>
    <property type="match status" value="1"/>
</dbReference>
<evidence type="ECO:0000256" key="1">
    <source>
        <dbReference type="ARBA" id="ARBA00001947"/>
    </source>
</evidence>
<dbReference type="Pfam" id="PF21090">
    <property type="entry name" value="P-loop_SecA"/>
    <property type="match status" value="1"/>
</dbReference>
<dbReference type="GO" id="GO:0043952">
    <property type="term" value="P:protein transport by the Sec complex"/>
    <property type="evidence" value="ECO:0007669"/>
    <property type="project" value="UniProtKB-ARBA"/>
</dbReference>
<gene>
    <name evidence="15 22" type="primary">secA</name>
    <name evidence="23" type="ORF">A6M23_03155</name>
    <name evidence="22" type="ORF">A6P07_10360</name>
</gene>
<dbReference type="Proteomes" id="UP000095008">
    <property type="component" value="Unassembled WGS sequence"/>
</dbReference>
<dbReference type="SUPFAM" id="SSF81767">
    <property type="entry name" value="Pre-protein crosslinking domain of SecA"/>
    <property type="match status" value="1"/>
</dbReference>
<dbReference type="PANTHER" id="PTHR30612">
    <property type="entry name" value="SECA INNER MEMBRANE COMPONENT OF SEC PROTEIN SECRETION SYSTEM"/>
    <property type="match status" value="1"/>
</dbReference>
<dbReference type="SUPFAM" id="SSF81886">
    <property type="entry name" value="Helical scaffold and wing domains of SecA"/>
    <property type="match status" value="1"/>
</dbReference>
<comment type="subunit">
    <text evidence="15">Monomer and homodimer. Part of the essential Sec protein translocation apparatus which comprises SecA, SecYEG and auxiliary proteins SecDF-YajC and YidC.</text>
</comment>
<keyword evidence="25" id="KW-1185">Reference proteome</keyword>
<dbReference type="PROSITE" id="PS51194">
    <property type="entry name" value="HELICASE_CTER"/>
    <property type="match status" value="1"/>
</dbReference>
<accession>A0A1C2I8E6</accession>
<keyword evidence="5 15" id="KW-0963">Cytoplasm</keyword>
<evidence type="ECO:0000256" key="18">
    <source>
        <dbReference type="SAM" id="MobiDB-lite"/>
    </source>
</evidence>
<dbReference type="Gene3D" id="3.90.1440.10">
    <property type="entry name" value="SecA, preprotein cross-linking domain"/>
    <property type="match status" value="1"/>
</dbReference>
<keyword evidence="8 15" id="KW-0547">Nucleotide-binding</keyword>
<evidence type="ECO:0000256" key="13">
    <source>
        <dbReference type="ARBA" id="ARBA00023010"/>
    </source>
</evidence>
<evidence type="ECO:0000313" key="25">
    <source>
        <dbReference type="Proteomes" id="UP000095008"/>
    </source>
</evidence>
<dbReference type="CDD" id="cd17928">
    <property type="entry name" value="DEXDc_SecA"/>
    <property type="match status" value="1"/>
</dbReference>
<dbReference type="FunFam" id="3.40.50.300:FF:000113">
    <property type="entry name" value="Preprotein translocase subunit SecA"/>
    <property type="match status" value="1"/>
</dbReference>
<dbReference type="SUPFAM" id="SSF52540">
    <property type="entry name" value="P-loop containing nucleoside triphosphate hydrolases"/>
    <property type="match status" value="2"/>
</dbReference>
<dbReference type="GO" id="GO:0046872">
    <property type="term" value="F:metal ion binding"/>
    <property type="evidence" value="ECO:0007669"/>
    <property type="project" value="UniProtKB-KW"/>
</dbReference>
<dbReference type="GO" id="GO:0008564">
    <property type="term" value="F:protein-exporting ATPase activity"/>
    <property type="evidence" value="ECO:0007669"/>
    <property type="project" value="UniProtKB-EC"/>
</dbReference>
<dbReference type="NCBIfam" id="TIGR00963">
    <property type="entry name" value="secA"/>
    <property type="match status" value="1"/>
</dbReference>
<dbReference type="InterPro" id="IPR044722">
    <property type="entry name" value="SecA_SF2_C"/>
</dbReference>
<keyword evidence="4 15" id="KW-1003">Cell membrane</keyword>
<keyword evidence="6" id="KW-0997">Cell inner membrane</keyword>
<evidence type="ECO:0000256" key="9">
    <source>
        <dbReference type="ARBA" id="ARBA00022833"/>
    </source>
</evidence>
<dbReference type="SMART" id="SM00957">
    <property type="entry name" value="SecA_DEAD"/>
    <property type="match status" value="1"/>
</dbReference>
<dbReference type="Pfam" id="PF01043">
    <property type="entry name" value="SecA_PP_bind"/>
    <property type="match status" value="1"/>
</dbReference>
<dbReference type="eggNOG" id="COG0653">
    <property type="taxonomic scope" value="Bacteria"/>
</dbReference>
<feature type="region of interest" description="Disordered" evidence="18">
    <location>
        <begin position="878"/>
        <end position="903"/>
    </location>
</feature>
<comment type="similarity">
    <text evidence="2 15 16">Belongs to the SecA family.</text>
</comment>
<comment type="catalytic activity">
    <reaction evidence="15">
        <text>ATP + H2O + cellular proteinSide 1 = ADP + phosphate + cellular proteinSide 2.</text>
        <dbReference type="EC" id="7.4.2.8"/>
    </reaction>
</comment>
<keyword evidence="13 15" id="KW-0811">Translocation</keyword>
<dbReference type="PROSITE" id="PS51196">
    <property type="entry name" value="SECA_MOTOR_DEAD"/>
    <property type="match status" value="1"/>
</dbReference>
<evidence type="ECO:0000259" key="19">
    <source>
        <dbReference type="PROSITE" id="PS51192"/>
    </source>
</evidence>
<dbReference type="EMBL" id="LWRY01000019">
    <property type="protein sequence ID" value="OCX75234.1"/>
    <property type="molecule type" value="Genomic_DNA"/>
</dbReference>
<keyword evidence="3 15" id="KW-0813">Transport</keyword>
<evidence type="ECO:0000313" key="23">
    <source>
        <dbReference type="EMBL" id="OCX75234.1"/>
    </source>
</evidence>
<evidence type="ECO:0000256" key="12">
    <source>
        <dbReference type="ARBA" id="ARBA00022967"/>
    </source>
</evidence>
<dbReference type="GO" id="GO:0006605">
    <property type="term" value="P:protein targeting"/>
    <property type="evidence" value="ECO:0007669"/>
    <property type="project" value="UniProtKB-UniRule"/>
</dbReference>
<evidence type="ECO:0000259" key="20">
    <source>
        <dbReference type="PROSITE" id="PS51194"/>
    </source>
</evidence>
<feature type="domain" description="Helicase C-terminal" evidence="20">
    <location>
        <begin position="425"/>
        <end position="630"/>
    </location>
</feature>
<dbReference type="GO" id="GO:0005829">
    <property type="term" value="C:cytosol"/>
    <property type="evidence" value="ECO:0007669"/>
    <property type="project" value="TreeGrafter"/>
</dbReference>
<feature type="binding site" evidence="15">
    <location>
        <position position="500"/>
    </location>
    <ligand>
        <name>ATP</name>
        <dbReference type="ChEBI" id="CHEBI:30616"/>
    </ligand>
</feature>
<dbReference type="PANTHER" id="PTHR30612:SF0">
    <property type="entry name" value="CHLOROPLAST PROTEIN-TRANSPORTING ATPASE"/>
    <property type="match status" value="1"/>
</dbReference>
<dbReference type="InterPro" id="IPR011130">
    <property type="entry name" value="SecA_preprotein_X-link_dom"/>
</dbReference>
<dbReference type="GO" id="GO:0065002">
    <property type="term" value="P:intracellular protein transmembrane transport"/>
    <property type="evidence" value="ECO:0007669"/>
    <property type="project" value="UniProtKB-UniRule"/>
</dbReference>
<keyword evidence="7" id="KW-0479">Metal-binding</keyword>
<keyword evidence="9" id="KW-0862">Zinc</keyword>
<protein>
    <recommendedName>
        <fullName evidence="15 16">Protein translocase subunit SecA</fullName>
        <ecNumber evidence="15">7.4.2.8</ecNumber>
    </recommendedName>
</protein>
<dbReference type="Proteomes" id="UP000094893">
    <property type="component" value="Unassembled WGS sequence"/>
</dbReference>
<dbReference type="HAMAP" id="MF_01382">
    <property type="entry name" value="SecA"/>
    <property type="match status" value="1"/>
</dbReference>
<evidence type="ECO:0000256" key="16">
    <source>
        <dbReference type="RuleBase" id="RU003874"/>
    </source>
</evidence>
<dbReference type="Pfam" id="PF07517">
    <property type="entry name" value="SecA_DEAD"/>
    <property type="match status" value="1"/>
</dbReference>
<evidence type="ECO:0000256" key="2">
    <source>
        <dbReference type="ARBA" id="ARBA00007650"/>
    </source>
</evidence>
<dbReference type="PROSITE" id="PS51192">
    <property type="entry name" value="HELICASE_ATP_BIND_1"/>
    <property type="match status" value="1"/>
</dbReference>
<dbReference type="Pfam" id="PF07516">
    <property type="entry name" value="SecA_SW"/>
    <property type="match status" value="1"/>
</dbReference>
<keyword evidence="11 15" id="KW-0653">Protein transport</keyword>
<reference evidence="22 24" key="1">
    <citation type="journal article" date="2016" name="Int. J. Mol. Sci.">
        <title>Comparative genomics of the extreme acidophile Acidithiobacillus thiooxidans reveals intraspecific divergence and niche adaptation.</title>
        <authorList>
            <person name="Zhang X."/>
            <person name="Feng X."/>
            <person name="Tao J."/>
            <person name="Ma L."/>
            <person name="Xiao Y."/>
            <person name="Liang Y."/>
            <person name="Liu X."/>
            <person name="Yin H."/>
        </authorList>
    </citation>
    <scope>NUCLEOTIDE SEQUENCE [LARGE SCALE GENOMIC DNA]</scope>
    <source>
        <strain evidence="22 24">A02</strain>
        <strain evidence="23">DXS-W</strain>
    </source>
</reference>
<evidence type="ECO:0000313" key="22">
    <source>
        <dbReference type="EMBL" id="OCX72259.1"/>
    </source>
</evidence>
<evidence type="ECO:0000256" key="6">
    <source>
        <dbReference type="ARBA" id="ARBA00022519"/>
    </source>
</evidence>
<evidence type="ECO:0000256" key="3">
    <source>
        <dbReference type="ARBA" id="ARBA00022448"/>
    </source>
</evidence>
<dbReference type="AlphaFoldDB" id="A0A1C2I8E6"/>
<dbReference type="RefSeq" id="WP_024893350.1">
    <property type="nucleotide sequence ID" value="NZ_DAIAWO010000030.1"/>
</dbReference>
<dbReference type="PROSITE" id="PS01312">
    <property type="entry name" value="SECA"/>
    <property type="match status" value="1"/>
</dbReference>
<evidence type="ECO:0000256" key="8">
    <source>
        <dbReference type="ARBA" id="ARBA00022741"/>
    </source>
</evidence>
<dbReference type="GO" id="GO:0005524">
    <property type="term" value="F:ATP binding"/>
    <property type="evidence" value="ECO:0007669"/>
    <property type="project" value="UniProtKB-UniRule"/>
</dbReference>
<evidence type="ECO:0000256" key="17">
    <source>
        <dbReference type="SAM" id="Coils"/>
    </source>
</evidence>
<evidence type="ECO:0000256" key="7">
    <source>
        <dbReference type="ARBA" id="ARBA00022723"/>
    </source>
</evidence>
<sequence length="918" mass="103093">MFGTIIRHVVGSRNERLIKKARAVVARINALEEQYQAMDDTSLAGQTALFKERIARGESLDALLPEAFAVVREATRRVIGMRHYDVQLIGGYMLHEGKIAEMRTGEGKTLVATLPAYLNALSGKGVHVITVNDYLASRDAQWVAKIHNFLGLSVGTIISDLATEDRRAAYAADITYGTNNEFGFDYLRDNMAFSPADRVQRGLHYAIIDEVDSILIDEARTPLIISGPTEENTDLYFRVDKLVGQFVVEEDYTVDEKAKQVMLTEEGIEKAERLMAEHGLLTEDNLYDLANVTLVHHLNQALRAHVIYHRETDYIVRDGEVCIVDEFTGRMMTGRRWSDGLHQAVEAKEGVEVQNENQTLASITFQNYFRMYDKLSGMTGTADTEAFELNQIYNLEVVVIPTHKPVRRLDMADLIYRTAQEKWTAIVEDIRDCHQRGQPVLVGTTSIEHNEFLSHLLKQAKIPHEVLNAKQHQREAEIIAQAGTPGAVTIATNMAGRGTDIVLGGNVGHQVDMVLADPDMDEERKSERAESLKNGWQGLHDRAIEAGGLHIIGTERHESRRVDNQLRGRSGRQGDPGTTRFYLCLEDPLMRIFGSDRLGGLMQKLGMKEGEAIEHPWVTKSIENAQRKVESRNFDIRKQLLEYDDVANEQRKIIYQQRNAFMDADNVSEEIQLLREDVLDAVLADHTPAGVMEEEWDVPGLESALQRVFGLEAPVEQWLELDKRLNYEGLRSKVMGLVQTSYAEKEALMGSEMARHFEKSIMLQVLDSQWKDHLASMDHLREGIHLRGYAQKNPKQEYKKESLAMFNSMLARMREEVISTLSRLHVSPAAETMDWDALARAAAPQHLQFSHPDFAAEPGAENSGLTALAGGVLGEQLTDSSTHSSAQSPLIADDKIGRNQPCPCGSGKKYKHCHGRLQ</sequence>
<evidence type="ECO:0000313" key="24">
    <source>
        <dbReference type="Proteomes" id="UP000094893"/>
    </source>
</evidence>
<evidence type="ECO:0000256" key="10">
    <source>
        <dbReference type="ARBA" id="ARBA00022840"/>
    </source>
</evidence>
<dbReference type="PRINTS" id="PR00906">
    <property type="entry name" value="SECA"/>
</dbReference>
<feature type="binding site" evidence="15">
    <location>
        <begin position="105"/>
        <end position="109"/>
    </location>
    <ligand>
        <name>ATP</name>
        <dbReference type="ChEBI" id="CHEBI:30616"/>
    </ligand>
</feature>